<dbReference type="GeneID" id="83211469"/>
<feature type="region of interest" description="Disordered" evidence="1">
    <location>
        <begin position="242"/>
        <end position="262"/>
    </location>
</feature>
<dbReference type="RefSeq" id="XP_058345110.1">
    <property type="nucleotide sequence ID" value="XM_058484122.1"/>
</dbReference>
<dbReference type="AlphaFoldDB" id="A0AAD7V954"/>
<feature type="compositionally biased region" description="Low complexity" evidence="1">
    <location>
        <begin position="465"/>
        <end position="487"/>
    </location>
</feature>
<evidence type="ECO:0008006" key="5">
    <source>
        <dbReference type="Google" id="ProtNLM"/>
    </source>
</evidence>
<evidence type="ECO:0000256" key="2">
    <source>
        <dbReference type="SAM" id="SignalP"/>
    </source>
</evidence>
<comment type="caution">
    <text evidence="3">The sequence shown here is derived from an EMBL/GenBank/DDBJ whole genome shotgun (WGS) entry which is preliminary data.</text>
</comment>
<protein>
    <recommendedName>
        <fullName evidence="5">Sequence orphan</fullName>
    </recommendedName>
</protein>
<evidence type="ECO:0000313" key="3">
    <source>
        <dbReference type="EMBL" id="KAJ8660197.1"/>
    </source>
</evidence>
<dbReference type="EMBL" id="JARTCD010000014">
    <property type="protein sequence ID" value="KAJ8660197.1"/>
    <property type="molecule type" value="Genomic_DNA"/>
</dbReference>
<feature type="compositionally biased region" description="Polar residues" evidence="1">
    <location>
        <begin position="447"/>
        <end position="457"/>
    </location>
</feature>
<evidence type="ECO:0000256" key="1">
    <source>
        <dbReference type="SAM" id="MobiDB-lite"/>
    </source>
</evidence>
<proteinExistence type="predicted"/>
<keyword evidence="2" id="KW-0732">Signal</keyword>
<feature type="chain" id="PRO_5041950763" description="Sequence orphan" evidence="2">
    <location>
        <begin position="26"/>
        <end position="507"/>
    </location>
</feature>
<feature type="region of interest" description="Disordered" evidence="1">
    <location>
        <begin position="447"/>
        <end position="487"/>
    </location>
</feature>
<feature type="signal peptide" evidence="2">
    <location>
        <begin position="1"/>
        <end position="25"/>
    </location>
</feature>
<gene>
    <name evidence="3" type="ORF">O0I10_004056</name>
</gene>
<name>A0AAD7V954_9FUNG</name>
<keyword evidence="4" id="KW-1185">Reference proteome</keyword>
<sequence>MGLKSRHLWVISILLLSFLTQGIIGLCVEHRCDHSLHIRHAIRQCPERSHERRATSDADSANDAKFVIDLECHATSKDECDRVQETLAKAGKVISSHIEFKTPITVNASYLDFCRDLGECDLTNGAINIGQAYPAVSYLMQKQSSADEANITSMYPQALLKQYDNLPKQPNWTAYDMNAQFNSQIDWYFEGHGEIESDQSDFLNTVIHEFIHGLGFVSAWSTATYERFSRYDTDMPKFLTPVPLSPPDELEETSNNIDTGEGPQPFWGFVDFPLDQLMYTNDNISFSDVSLILNTWGSSNVMFASMMDMVNSWEASGKVQAMARQMYSYATSSNQVTWLLDNGDQYTSETSFKPFVDGSSLSHVDHDTYNDSSDYLMIYNARRGVSLQEMSSKYDNYTLGPLLLRALANIGYNVTAFNDQEVTMVTAVTQPALEFWEPAIPMVGTAHNPSPSISTHTDGPAHIPTSSSSSSSSSTTSSSDSSACSSPSSAVTISMLLLVAALFIFFL</sequence>
<evidence type="ECO:0000313" key="4">
    <source>
        <dbReference type="Proteomes" id="UP001234581"/>
    </source>
</evidence>
<organism evidence="3 4">
    <name type="scientific">Lichtheimia ornata</name>
    <dbReference type="NCBI Taxonomy" id="688661"/>
    <lineage>
        <taxon>Eukaryota</taxon>
        <taxon>Fungi</taxon>
        <taxon>Fungi incertae sedis</taxon>
        <taxon>Mucoromycota</taxon>
        <taxon>Mucoromycotina</taxon>
        <taxon>Mucoromycetes</taxon>
        <taxon>Mucorales</taxon>
        <taxon>Lichtheimiaceae</taxon>
        <taxon>Lichtheimia</taxon>
    </lineage>
</organism>
<reference evidence="3 4" key="1">
    <citation type="submission" date="2023-03" db="EMBL/GenBank/DDBJ databases">
        <title>Genome sequence of Lichtheimia ornata CBS 291.66.</title>
        <authorList>
            <person name="Mohabir J.T."/>
            <person name="Shea T.P."/>
            <person name="Kurbessoian T."/>
            <person name="Berby B."/>
            <person name="Fontaine J."/>
            <person name="Livny J."/>
            <person name="Gnirke A."/>
            <person name="Stajich J.E."/>
            <person name="Cuomo C.A."/>
        </authorList>
    </citation>
    <scope>NUCLEOTIDE SEQUENCE [LARGE SCALE GENOMIC DNA]</scope>
    <source>
        <strain evidence="3">CBS 291.66</strain>
    </source>
</reference>
<accession>A0AAD7V954</accession>
<dbReference type="Proteomes" id="UP001234581">
    <property type="component" value="Unassembled WGS sequence"/>
</dbReference>